<name>X6M6T1_RETFI</name>
<dbReference type="EMBL" id="ASPP01023974">
    <property type="protein sequence ID" value="ETO09624.1"/>
    <property type="molecule type" value="Genomic_DNA"/>
</dbReference>
<protein>
    <submittedName>
        <fullName evidence="1">Uncharacterized protein</fullName>
    </submittedName>
</protein>
<accession>X6M6T1</accession>
<evidence type="ECO:0000313" key="1">
    <source>
        <dbReference type="EMBL" id="ETO09624.1"/>
    </source>
</evidence>
<evidence type="ECO:0000313" key="2">
    <source>
        <dbReference type="Proteomes" id="UP000023152"/>
    </source>
</evidence>
<organism evidence="1 2">
    <name type="scientific">Reticulomyxa filosa</name>
    <dbReference type="NCBI Taxonomy" id="46433"/>
    <lineage>
        <taxon>Eukaryota</taxon>
        <taxon>Sar</taxon>
        <taxon>Rhizaria</taxon>
        <taxon>Retaria</taxon>
        <taxon>Foraminifera</taxon>
        <taxon>Monothalamids</taxon>
        <taxon>Reticulomyxidae</taxon>
        <taxon>Reticulomyxa</taxon>
    </lineage>
</organism>
<gene>
    <name evidence="1" type="ORF">RFI_27753</name>
</gene>
<proteinExistence type="predicted"/>
<comment type="caution">
    <text evidence="1">The sequence shown here is derived from an EMBL/GenBank/DDBJ whole genome shotgun (WGS) entry which is preliminary data.</text>
</comment>
<reference evidence="1 2" key="1">
    <citation type="journal article" date="2013" name="Curr. Biol.">
        <title>The Genome of the Foraminiferan Reticulomyxa filosa.</title>
        <authorList>
            <person name="Glockner G."/>
            <person name="Hulsmann N."/>
            <person name="Schleicher M."/>
            <person name="Noegel A.A."/>
            <person name="Eichinger L."/>
            <person name="Gallinger C."/>
            <person name="Pawlowski J."/>
            <person name="Sierra R."/>
            <person name="Euteneuer U."/>
            <person name="Pillet L."/>
            <person name="Moustafa A."/>
            <person name="Platzer M."/>
            <person name="Groth M."/>
            <person name="Szafranski K."/>
            <person name="Schliwa M."/>
        </authorList>
    </citation>
    <scope>NUCLEOTIDE SEQUENCE [LARGE SCALE GENOMIC DNA]</scope>
</reference>
<dbReference type="Proteomes" id="UP000023152">
    <property type="component" value="Unassembled WGS sequence"/>
</dbReference>
<sequence>MKAQNLWNNRIRFVYWSLSPPAASKTKKMKKTTHLFARSKLIKYRILSHIKKKNNKQKQTSKKKRYEFVCEKKEKIYLSALKSNGKKKNKQINKRRVTAFWNENWSLEYCRDVVGSEFIGGIVSDKWTIVQW</sequence>
<dbReference type="AlphaFoldDB" id="X6M6T1"/>
<keyword evidence="2" id="KW-1185">Reference proteome</keyword>